<feature type="domain" description="Peptidase C14 caspase" evidence="5">
    <location>
        <begin position="223"/>
        <end position="461"/>
    </location>
</feature>
<dbReference type="GO" id="GO:0006915">
    <property type="term" value="P:apoptotic process"/>
    <property type="evidence" value="ECO:0007669"/>
    <property type="project" value="UniProtKB-KW"/>
</dbReference>
<gene>
    <name evidence="6" type="ORF">HYPSUDRAFT_219402</name>
</gene>
<dbReference type="InterPro" id="IPR050452">
    <property type="entry name" value="Metacaspase"/>
</dbReference>
<dbReference type="AlphaFoldDB" id="A0A0D2KPK2"/>
<dbReference type="GO" id="GO:0004197">
    <property type="term" value="F:cysteine-type endopeptidase activity"/>
    <property type="evidence" value="ECO:0007669"/>
    <property type="project" value="InterPro"/>
</dbReference>
<keyword evidence="3" id="KW-0378">Hydrolase</keyword>
<dbReference type="Gene3D" id="3.40.50.12660">
    <property type="match status" value="1"/>
</dbReference>
<evidence type="ECO:0000313" key="6">
    <source>
        <dbReference type="EMBL" id="KJA16562.1"/>
    </source>
</evidence>
<comment type="similarity">
    <text evidence="1">Belongs to the peptidase C14B family.</text>
</comment>
<evidence type="ECO:0000313" key="7">
    <source>
        <dbReference type="Proteomes" id="UP000054270"/>
    </source>
</evidence>
<feature type="compositionally biased region" description="Low complexity" evidence="4">
    <location>
        <begin position="91"/>
        <end position="108"/>
    </location>
</feature>
<dbReference type="OrthoDB" id="3223806at2759"/>
<evidence type="ECO:0000256" key="4">
    <source>
        <dbReference type="SAM" id="MobiDB-lite"/>
    </source>
</evidence>
<proteinExistence type="inferred from homology"/>
<evidence type="ECO:0000256" key="2">
    <source>
        <dbReference type="ARBA" id="ARBA00022703"/>
    </source>
</evidence>
<sequence>MSSPAADYGHTDSVEVAKYAFTSSEAVSGHAVDVEDTSLYLIDQTDECPLPITLPKRGWDRRMRGTAALARPFHLDLPQYADAIPLKRNVSTSSSTSSQLQSESGSSSSEDDTEFPLTPRDDLYSPTLESITVYSPDTSDENAELYFEPELRHFRRLVEYNLPVVNTKAYRQFHKHVSQKPSQQLSIPSWLSNTIGYRPQNLKQPYAEALTLMKKLWSSRKGRRKALCIGIDYKGQIGDALKGCVNDAHRMRDFLIEHGKYEAKDITTLSDGGGGECLPTRENIINAIRQLVDGARKEDILFFHYSGHGFQVPDQNGDEADGLDEVLVPVDYKRSGYILDDLLNEILVKNLPKGCHLTALIDACHSGTILDLPYNYHCDGPTDGLDICSKKAIDIVASVVSWSGCTDTQLSEEIVKEKGLYGGVMTDAFLSCLASEPRQTFQELYDNLMEKIHLTHIQKPQLGVSREIDATHLFVY</sequence>
<dbReference type="GO" id="GO:0006508">
    <property type="term" value="P:proteolysis"/>
    <property type="evidence" value="ECO:0007669"/>
    <property type="project" value="InterPro"/>
</dbReference>
<keyword evidence="3" id="KW-0788">Thiol protease</keyword>
<accession>A0A0D2KPK2</accession>
<dbReference type="Proteomes" id="UP000054270">
    <property type="component" value="Unassembled WGS sequence"/>
</dbReference>
<dbReference type="InterPro" id="IPR011600">
    <property type="entry name" value="Pept_C14_caspase"/>
</dbReference>
<dbReference type="PANTHER" id="PTHR48104">
    <property type="entry name" value="METACASPASE-4"/>
    <property type="match status" value="1"/>
</dbReference>
<dbReference type="InterPro" id="IPR029030">
    <property type="entry name" value="Caspase-like_dom_sf"/>
</dbReference>
<keyword evidence="2" id="KW-0053">Apoptosis</keyword>
<dbReference type="SUPFAM" id="SSF52129">
    <property type="entry name" value="Caspase-like"/>
    <property type="match status" value="1"/>
</dbReference>
<protein>
    <recommendedName>
        <fullName evidence="5">Peptidase C14 caspase domain-containing protein</fullName>
    </recommendedName>
</protein>
<dbReference type="EMBL" id="KN817619">
    <property type="protein sequence ID" value="KJA16562.1"/>
    <property type="molecule type" value="Genomic_DNA"/>
</dbReference>
<keyword evidence="3" id="KW-0645">Protease</keyword>
<dbReference type="Pfam" id="PF00656">
    <property type="entry name" value="Peptidase_C14"/>
    <property type="match status" value="1"/>
</dbReference>
<evidence type="ECO:0000256" key="1">
    <source>
        <dbReference type="ARBA" id="ARBA00009005"/>
    </source>
</evidence>
<keyword evidence="7" id="KW-1185">Reference proteome</keyword>
<name>A0A0D2KPK2_HYPSF</name>
<dbReference type="PANTHER" id="PTHR48104:SF30">
    <property type="entry name" value="METACASPASE-1"/>
    <property type="match status" value="1"/>
</dbReference>
<organism evidence="6 7">
    <name type="scientific">Hypholoma sublateritium (strain FD-334 SS-4)</name>
    <dbReference type="NCBI Taxonomy" id="945553"/>
    <lineage>
        <taxon>Eukaryota</taxon>
        <taxon>Fungi</taxon>
        <taxon>Dikarya</taxon>
        <taxon>Basidiomycota</taxon>
        <taxon>Agaricomycotina</taxon>
        <taxon>Agaricomycetes</taxon>
        <taxon>Agaricomycetidae</taxon>
        <taxon>Agaricales</taxon>
        <taxon>Agaricineae</taxon>
        <taxon>Strophariaceae</taxon>
        <taxon>Hypholoma</taxon>
    </lineage>
</organism>
<evidence type="ECO:0000259" key="5">
    <source>
        <dbReference type="Pfam" id="PF00656"/>
    </source>
</evidence>
<reference evidence="7" key="1">
    <citation type="submission" date="2014-04" db="EMBL/GenBank/DDBJ databases">
        <title>Evolutionary Origins and Diversification of the Mycorrhizal Mutualists.</title>
        <authorList>
            <consortium name="DOE Joint Genome Institute"/>
            <consortium name="Mycorrhizal Genomics Consortium"/>
            <person name="Kohler A."/>
            <person name="Kuo A."/>
            <person name="Nagy L.G."/>
            <person name="Floudas D."/>
            <person name="Copeland A."/>
            <person name="Barry K.W."/>
            <person name="Cichocki N."/>
            <person name="Veneault-Fourrey C."/>
            <person name="LaButti K."/>
            <person name="Lindquist E.A."/>
            <person name="Lipzen A."/>
            <person name="Lundell T."/>
            <person name="Morin E."/>
            <person name="Murat C."/>
            <person name="Riley R."/>
            <person name="Ohm R."/>
            <person name="Sun H."/>
            <person name="Tunlid A."/>
            <person name="Henrissat B."/>
            <person name="Grigoriev I.V."/>
            <person name="Hibbett D.S."/>
            <person name="Martin F."/>
        </authorList>
    </citation>
    <scope>NUCLEOTIDE SEQUENCE [LARGE SCALE GENOMIC DNA]</scope>
    <source>
        <strain evidence="7">FD-334 SS-4</strain>
    </source>
</reference>
<evidence type="ECO:0000256" key="3">
    <source>
        <dbReference type="ARBA" id="ARBA00022807"/>
    </source>
</evidence>
<dbReference type="GO" id="GO:0005737">
    <property type="term" value="C:cytoplasm"/>
    <property type="evidence" value="ECO:0007669"/>
    <property type="project" value="TreeGrafter"/>
</dbReference>
<feature type="region of interest" description="Disordered" evidence="4">
    <location>
        <begin position="91"/>
        <end position="124"/>
    </location>
</feature>